<sequence length="194" mass="21787">MNEKLNTFQRVRELKGWHAVAFATTLVQRMQPNFALFRDTTDYDDEGQFNKSLEALWQWLTPNSGKINFALQLDKVEEITPDAADYQSYGVYPAIDVTISLASTISLIMNEEPQGAVIVSKLSQGCVEAFVELVNEEPLESQQIKSHPLMEWEVAFQNELIDILATMRPSAQSVKQLRAMALSEGVSNIGIECT</sequence>
<dbReference type="RefSeq" id="WP_343857305.1">
    <property type="nucleotide sequence ID" value="NZ_BAAAFD010000002.1"/>
</dbReference>
<proteinExistence type="predicted"/>
<dbReference type="Pfam" id="PF04222">
    <property type="entry name" value="DUF416"/>
    <property type="match status" value="1"/>
</dbReference>
<gene>
    <name evidence="1" type="ORF">GCM10009114_10750</name>
</gene>
<evidence type="ECO:0000313" key="1">
    <source>
        <dbReference type="EMBL" id="GAA0854533.1"/>
    </source>
</evidence>
<keyword evidence="2" id="KW-1185">Reference proteome</keyword>
<protein>
    <submittedName>
        <fullName evidence="1">YjaG family protein</fullName>
    </submittedName>
</protein>
<dbReference type="InterPro" id="IPR007338">
    <property type="entry name" value="DUF416"/>
</dbReference>
<evidence type="ECO:0000313" key="2">
    <source>
        <dbReference type="Proteomes" id="UP001500359"/>
    </source>
</evidence>
<accession>A0ABN1LEI2</accession>
<dbReference type="InterPro" id="IPR023381">
    <property type="entry name" value="YP001051499.1-like_dom_sf"/>
</dbReference>
<reference evidence="1 2" key="1">
    <citation type="journal article" date="2019" name="Int. J. Syst. Evol. Microbiol.">
        <title>The Global Catalogue of Microorganisms (GCM) 10K type strain sequencing project: providing services to taxonomists for standard genome sequencing and annotation.</title>
        <authorList>
            <consortium name="The Broad Institute Genomics Platform"/>
            <consortium name="The Broad Institute Genome Sequencing Center for Infectious Disease"/>
            <person name="Wu L."/>
            <person name="Ma J."/>
        </authorList>
    </citation>
    <scope>NUCLEOTIDE SEQUENCE [LARGE SCALE GENOMIC DNA]</scope>
    <source>
        <strain evidence="1 2">JCM 15896</strain>
    </source>
</reference>
<dbReference type="Gene3D" id="1.20.1590.10">
    <property type="entry name" value="YP_001051499.1 domain like"/>
    <property type="match status" value="1"/>
</dbReference>
<comment type="caution">
    <text evidence="1">The sequence shown here is derived from an EMBL/GenBank/DDBJ whole genome shotgun (WGS) entry which is preliminary data.</text>
</comment>
<dbReference type="Proteomes" id="UP001500359">
    <property type="component" value="Unassembled WGS sequence"/>
</dbReference>
<organism evidence="1 2">
    <name type="scientific">Aliiglaciecola litoralis</name>
    <dbReference type="NCBI Taxonomy" id="582857"/>
    <lineage>
        <taxon>Bacteria</taxon>
        <taxon>Pseudomonadati</taxon>
        <taxon>Pseudomonadota</taxon>
        <taxon>Gammaproteobacteria</taxon>
        <taxon>Alteromonadales</taxon>
        <taxon>Alteromonadaceae</taxon>
        <taxon>Aliiglaciecola</taxon>
    </lineage>
</organism>
<dbReference type="EMBL" id="BAAAFD010000002">
    <property type="protein sequence ID" value="GAA0854533.1"/>
    <property type="molecule type" value="Genomic_DNA"/>
</dbReference>
<name>A0ABN1LEI2_9ALTE</name>